<dbReference type="Proteomes" id="UP000260136">
    <property type="component" value="Chromosome"/>
</dbReference>
<organism evidence="2 3">
    <name type="scientific">Mycoplasmoides gallisepticum</name>
    <name type="common">Mycoplasma gallisepticum</name>
    <dbReference type="NCBI Taxonomy" id="2096"/>
    <lineage>
        <taxon>Bacteria</taxon>
        <taxon>Bacillati</taxon>
        <taxon>Mycoplasmatota</taxon>
        <taxon>Mycoplasmoidales</taxon>
        <taxon>Mycoplasmoidaceae</taxon>
        <taxon>Mycoplasmoides</taxon>
    </lineage>
</organism>
<keyword evidence="1" id="KW-0812">Transmembrane</keyword>
<keyword evidence="1" id="KW-1133">Transmembrane helix</keyword>
<protein>
    <submittedName>
        <fullName evidence="2">Uncharacterized protein</fullName>
    </submittedName>
</protein>
<dbReference type="InterPro" id="IPR027593">
    <property type="entry name" value="Aro_clust"/>
</dbReference>
<gene>
    <name evidence="2" type="ORF">NCTC10115_00218</name>
</gene>
<sequence>MNFSNTYLDDIKLGDESREIGDNDVYYLKKDKLVLRFLIRTVSAPISGVVLSYLPIYFGASRAKNISLNLISSVIHSGFIHRYETGLQQYEVDMPIKQRYGYPAFVFNFLKKG</sequence>
<feature type="transmembrane region" description="Helical" evidence="1">
    <location>
        <begin position="37"/>
        <end position="58"/>
    </location>
</feature>
<dbReference type="NCBIfam" id="TIGR04313">
    <property type="entry name" value="aro_clust_Mycop"/>
    <property type="match status" value="1"/>
</dbReference>
<evidence type="ECO:0000313" key="3">
    <source>
        <dbReference type="Proteomes" id="UP000260136"/>
    </source>
</evidence>
<reference evidence="3" key="1">
    <citation type="submission" date="2018-06" db="EMBL/GenBank/DDBJ databases">
        <authorList>
            <consortium name="Pathogen Informatics"/>
        </authorList>
    </citation>
    <scope>NUCLEOTIDE SEQUENCE [LARGE SCALE GENOMIC DNA]</scope>
    <source>
        <strain evidence="3">NCTC10115</strain>
    </source>
</reference>
<dbReference type="AlphaFoldDB" id="A0A3B0PDB6"/>
<accession>A0A3B0PDB6</accession>
<dbReference type="STRING" id="1006581.GCW_90556"/>
<proteinExistence type="predicted"/>
<keyword evidence="1" id="KW-0472">Membrane</keyword>
<dbReference type="EMBL" id="LS991952">
    <property type="protein sequence ID" value="SYV93927.1"/>
    <property type="molecule type" value="Genomic_DNA"/>
</dbReference>
<name>A0A3B0PDB6_MYCGL</name>
<evidence type="ECO:0000313" key="2">
    <source>
        <dbReference type="EMBL" id="SYV93927.1"/>
    </source>
</evidence>
<evidence type="ECO:0000256" key="1">
    <source>
        <dbReference type="SAM" id="Phobius"/>
    </source>
</evidence>